<evidence type="ECO:0000313" key="3">
    <source>
        <dbReference type="Proteomes" id="UP000240010"/>
    </source>
</evidence>
<dbReference type="Pfam" id="PF00931">
    <property type="entry name" value="NB-ARC"/>
    <property type="match status" value="1"/>
</dbReference>
<reference evidence="2 3" key="1">
    <citation type="submission" date="2018-02" db="EMBL/GenBank/DDBJ databases">
        <title>Subsurface microbial communities from deep shales in Ohio and West Virginia, USA.</title>
        <authorList>
            <person name="Wrighton K."/>
        </authorList>
    </citation>
    <scope>NUCLEOTIDE SEQUENCE [LARGE SCALE GENOMIC DNA]</scope>
    <source>
        <strain evidence="2 3">OWC-DMM</strain>
    </source>
</reference>
<gene>
    <name evidence="2" type="ORF">B0F87_10828</name>
</gene>
<comment type="caution">
    <text evidence="2">The sequence shown here is derived from an EMBL/GenBank/DDBJ whole genome shotgun (WGS) entry which is preliminary data.</text>
</comment>
<dbReference type="AlphaFoldDB" id="A0A2S6HAN3"/>
<protein>
    <submittedName>
        <fullName evidence="2">NB-ARC domain-containing protein</fullName>
    </submittedName>
</protein>
<dbReference type="RefSeq" id="WP_104429610.1">
    <property type="nucleotide sequence ID" value="NZ_PTIZ01000008.1"/>
</dbReference>
<dbReference type="Gene3D" id="3.40.50.300">
    <property type="entry name" value="P-loop containing nucleotide triphosphate hydrolases"/>
    <property type="match status" value="1"/>
</dbReference>
<evidence type="ECO:0000259" key="1">
    <source>
        <dbReference type="Pfam" id="PF00931"/>
    </source>
</evidence>
<sequence length="867" mass="98683">MKHRAIEKLLERANIEKSDSDFTYFNSLLLTGEVLVKTVTLGIIAAISDDKDRNRYRLEHLLVRADGLGDWAKAIEDALSGTASQYLLSEAYTEQSELSKQCKLGDWQYDSVFALKTALNELDITSEDVPVKSDMKKWFRLFSTLRNKTRGHGAITTTKASNAIKHLEKSINLFYSNFALFNREWAFLYRNLSGKYRVSPISDNAPSFEYLKKETAHNFINGVYIFFGIPRFIPLIHSDADLQDFFFSNGGCSGKKYELLSYYTSDKREGDAGIYLTPPGTLPASETEGYGELLVNGNCFSNVPELINEYIPRPELENQLFQLLYDDRREIITLLGRGGIGKTSLSLKVITQLYNEKRYDAIVWFSARDVDLQPNGPKPVRPVVYSPEDISKLYAGLVFPQIKLMDKSFKAKEFFEQQLQKSEIGPCLFVFDNFETTQNPIELFLWIDTYIRLPNKVLITTRLRDFKGDYPVEVSGMEDLEARTLVSQTAKRLKIEKLLRNDYIDELIYKSEGHPYVIKILLGEVARAGKSTSINQIVAGSDDILTALFERTYASLTPCAQRAFMTLAGWNSLVPRLALEAVLIRSTAERQEIEKGIESLIQFSMAEIYVSSSEAQEFISLPLVAGVFGKRKLKISPFKAAIQIDVEILQMFGSSRRDDINLGLARRLEKFISNIAKRVDSGESYDNYASILEMICRTYNLGWLIMARWHIESGTQENYEKAKNELTLYLENDSTSDKASEAWRILGRAYNLTNDALGEIHAFVERAQISSVPFYDISNTANRLNRIIREHALEDQEVKRELVERLLAVLKKRQKEASADDFSRMAWLARHIGQESDAQEYAKAGLALDSYNDYCLGILERNGCLEE</sequence>
<feature type="domain" description="NB-ARC" evidence="1">
    <location>
        <begin position="319"/>
        <end position="366"/>
    </location>
</feature>
<proteinExistence type="predicted"/>
<accession>A0A2S6HAN3</accession>
<dbReference type="GO" id="GO:0043531">
    <property type="term" value="F:ADP binding"/>
    <property type="evidence" value="ECO:0007669"/>
    <property type="project" value="InterPro"/>
</dbReference>
<dbReference type="InterPro" id="IPR027417">
    <property type="entry name" value="P-loop_NTPase"/>
</dbReference>
<dbReference type="InterPro" id="IPR002182">
    <property type="entry name" value="NB-ARC"/>
</dbReference>
<organism evidence="2 3">
    <name type="scientific">Methylobacter tundripaludum</name>
    <dbReference type="NCBI Taxonomy" id="173365"/>
    <lineage>
        <taxon>Bacteria</taxon>
        <taxon>Pseudomonadati</taxon>
        <taxon>Pseudomonadota</taxon>
        <taxon>Gammaproteobacteria</taxon>
        <taxon>Methylococcales</taxon>
        <taxon>Methylococcaceae</taxon>
        <taxon>Methylobacter</taxon>
    </lineage>
</organism>
<dbReference type="EMBL" id="PTIZ01000008">
    <property type="protein sequence ID" value="PPK74554.1"/>
    <property type="molecule type" value="Genomic_DNA"/>
</dbReference>
<dbReference type="SUPFAM" id="SSF52540">
    <property type="entry name" value="P-loop containing nucleoside triphosphate hydrolases"/>
    <property type="match status" value="1"/>
</dbReference>
<dbReference type="Proteomes" id="UP000240010">
    <property type="component" value="Unassembled WGS sequence"/>
</dbReference>
<evidence type="ECO:0000313" key="2">
    <source>
        <dbReference type="EMBL" id="PPK74554.1"/>
    </source>
</evidence>
<name>A0A2S6HAN3_9GAMM</name>